<dbReference type="GO" id="GO:0005788">
    <property type="term" value="C:endoplasmic reticulum lumen"/>
    <property type="evidence" value="ECO:0007669"/>
    <property type="project" value="TreeGrafter"/>
</dbReference>
<keyword evidence="8" id="KW-1185">Reference proteome</keyword>
<organism evidence="7 8">
    <name type="scientific">[Myrmecia] bisecta</name>
    <dbReference type="NCBI Taxonomy" id="41462"/>
    <lineage>
        <taxon>Eukaryota</taxon>
        <taxon>Viridiplantae</taxon>
        <taxon>Chlorophyta</taxon>
        <taxon>core chlorophytes</taxon>
        <taxon>Trebouxiophyceae</taxon>
        <taxon>Trebouxiales</taxon>
        <taxon>Trebouxiaceae</taxon>
        <taxon>Myrmecia</taxon>
    </lineage>
</organism>
<reference evidence="7 8" key="1">
    <citation type="journal article" date="2024" name="Nat. Commun.">
        <title>Phylogenomics reveals the evolutionary origins of lichenization in chlorophyte algae.</title>
        <authorList>
            <person name="Puginier C."/>
            <person name="Libourel C."/>
            <person name="Otte J."/>
            <person name="Skaloud P."/>
            <person name="Haon M."/>
            <person name="Grisel S."/>
            <person name="Petersen M."/>
            <person name="Berrin J.G."/>
            <person name="Delaux P.M."/>
            <person name="Dal Grande F."/>
            <person name="Keller J."/>
        </authorList>
    </citation>
    <scope>NUCLEOTIDE SEQUENCE [LARGE SCALE GENOMIC DNA]</scope>
    <source>
        <strain evidence="7 8">SAG 2043</strain>
    </source>
</reference>
<evidence type="ECO:0000313" key="8">
    <source>
        <dbReference type="Proteomes" id="UP001489004"/>
    </source>
</evidence>
<feature type="compositionally biased region" description="Polar residues" evidence="5">
    <location>
        <begin position="161"/>
        <end position="181"/>
    </location>
</feature>
<sequence>MHSRRILLTPRASFGEGRPASLQVHEAQQALEVALNKLDSVSRTYVDAQAMPSSSLSGTWSNESATAQREQQLWDRQMALWDRELQRWDQERRAWDEERRHWAAREAALLDTIRQLHARVPQSGDQQPQQLDQAWGSSPSSQHGFNEARLSSGGQHAADSGASQAPAQQPTGLDAPSSKQGPTEAVHAKQARQQPALEAQLAAAFAAVNSTDVLENDAGPPPSLMQGADDIFWVSQLHAALLERGFFPGEEEMEDWVFGSQTHSALLTFQACEGLPETGFVDKRTWEALLGEDLRPLRLTAAKAQQLSDVTEAEAGKPATSATVSEPPWADLFATASEAVHSPTASGSASTREGNAVRQLDDWPVLCEGEGGELVHHLQAALSRHGYHCGDDEMQWWQFGPRTMSALQMFQASLDLPESGVADENSWRALVGPQAQPSDIYSIESGTEMDDDMLAPHEGAVWLLKFPADRLLPRGSSQSPEGFGLASNLGPFGLGSYQTQTRLTGAAEPLSEHALAPVSLMIGCKVCHNLAANAFETAKSWVHAEGTAPPEDRVQRLLRHVCSTQLPPVLLRDWVIEQQRVEKLDVAGVSMDFGADGAPVFILKQRGDEEISHYETQAVQYACSRLLEEGASGRVELVNALMDALELYAAKLQALRGSAVQAPGVGAPSLASRPDGTTCKDFHIQCNEWAAQGECEKNPRYMVGDEDQVKFRGHCRLACGVSLQATDSATEDIIKPKPDASPAPIAMASAGASGGGSGAAEGMAETRVAVVRKALAAMTGPVKGEPPALPADASEIELSLAKDLGNLCLYLSSGWWTYEVCYMRHVRQFRLEAGHLVTAVNNLGEFDPDATAEMLKAAEQRGQNLGLEKADLLTGARLGALVVPQAYTLGGDCEVRIPQTEGGGTRLVKRETEVRLACSPLPGPHMIIREPSKCRYVIALYVPSLCRFDDFRGSRPAFSRARQKGEAAIE</sequence>
<comment type="subcellular location">
    <subcellularLocation>
        <location evidence="1">Endoplasmic reticulum</location>
    </subcellularLocation>
</comment>
<protein>
    <recommendedName>
        <fullName evidence="6">MRH domain-containing protein</fullName>
    </recommendedName>
</protein>
<dbReference type="GO" id="GO:0030970">
    <property type="term" value="P:retrograde protein transport, ER to cytosol"/>
    <property type="evidence" value="ECO:0007669"/>
    <property type="project" value="TreeGrafter"/>
</dbReference>
<feature type="domain" description="MRH" evidence="6">
    <location>
        <begin position="806"/>
        <end position="948"/>
    </location>
</feature>
<feature type="compositionally biased region" description="Low complexity" evidence="5">
    <location>
        <begin position="121"/>
        <end position="133"/>
    </location>
</feature>
<dbReference type="InterPro" id="IPR002477">
    <property type="entry name" value="Peptidoglycan-bd-like"/>
</dbReference>
<feature type="compositionally biased region" description="Polar residues" evidence="5">
    <location>
        <begin position="135"/>
        <end position="144"/>
    </location>
</feature>
<evidence type="ECO:0000256" key="1">
    <source>
        <dbReference type="ARBA" id="ARBA00004240"/>
    </source>
</evidence>
<evidence type="ECO:0000313" key="7">
    <source>
        <dbReference type="EMBL" id="KAK9815597.1"/>
    </source>
</evidence>
<keyword evidence="4" id="KW-1015">Disulfide bond</keyword>
<dbReference type="InterPro" id="IPR012913">
    <property type="entry name" value="OS9-like_dom"/>
</dbReference>
<accession>A0AAW1Q396</accession>
<dbReference type="InterPro" id="IPR045149">
    <property type="entry name" value="OS-9-like"/>
</dbReference>
<keyword evidence="3" id="KW-0256">Endoplasmic reticulum</keyword>
<dbReference type="Proteomes" id="UP001489004">
    <property type="component" value="Unassembled WGS sequence"/>
</dbReference>
<keyword evidence="2" id="KW-0732">Signal</keyword>
<dbReference type="Pfam" id="PF01471">
    <property type="entry name" value="PG_binding_1"/>
    <property type="match status" value="2"/>
</dbReference>
<dbReference type="EMBL" id="JALJOR010000006">
    <property type="protein sequence ID" value="KAK9815597.1"/>
    <property type="molecule type" value="Genomic_DNA"/>
</dbReference>
<evidence type="ECO:0000256" key="5">
    <source>
        <dbReference type="SAM" id="MobiDB-lite"/>
    </source>
</evidence>
<feature type="region of interest" description="Disordered" evidence="5">
    <location>
        <begin position="309"/>
        <end position="328"/>
    </location>
</feature>
<evidence type="ECO:0000256" key="2">
    <source>
        <dbReference type="ARBA" id="ARBA00022729"/>
    </source>
</evidence>
<dbReference type="InterPro" id="IPR036366">
    <property type="entry name" value="PGBDSf"/>
</dbReference>
<dbReference type="SUPFAM" id="SSF47090">
    <property type="entry name" value="PGBD-like"/>
    <property type="match status" value="2"/>
</dbReference>
<dbReference type="AlphaFoldDB" id="A0AAW1Q396"/>
<dbReference type="InterPro" id="IPR036365">
    <property type="entry name" value="PGBD-like_sf"/>
</dbReference>
<gene>
    <name evidence="7" type="ORF">WJX72_006548</name>
</gene>
<dbReference type="PANTHER" id="PTHR15414:SF0">
    <property type="entry name" value="ENDOPLASMIC RETICULUM LECTIN 1"/>
    <property type="match status" value="1"/>
</dbReference>
<evidence type="ECO:0000256" key="3">
    <source>
        <dbReference type="ARBA" id="ARBA00022824"/>
    </source>
</evidence>
<comment type="caution">
    <text evidence="7">The sequence shown here is derived from an EMBL/GenBank/DDBJ whole genome shotgun (WGS) entry which is preliminary data.</text>
</comment>
<evidence type="ECO:0000256" key="4">
    <source>
        <dbReference type="ARBA" id="ARBA00023157"/>
    </source>
</evidence>
<dbReference type="PROSITE" id="PS51914">
    <property type="entry name" value="MRH"/>
    <property type="match status" value="1"/>
</dbReference>
<dbReference type="InterPro" id="IPR044865">
    <property type="entry name" value="MRH_dom"/>
</dbReference>
<dbReference type="Gene3D" id="2.70.130.10">
    <property type="entry name" value="Mannose-6-phosphate receptor binding domain"/>
    <property type="match status" value="1"/>
</dbReference>
<dbReference type="PANTHER" id="PTHR15414">
    <property type="entry name" value="OS-9-RELATED"/>
    <property type="match status" value="1"/>
</dbReference>
<dbReference type="Pfam" id="PF07915">
    <property type="entry name" value="PRKCSH"/>
    <property type="match status" value="1"/>
</dbReference>
<dbReference type="InterPro" id="IPR009011">
    <property type="entry name" value="Man6P_isomerase_rcpt-bd_dom_sf"/>
</dbReference>
<proteinExistence type="predicted"/>
<dbReference type="Gene3D" id="1.10.101.10">
    <property type="entry name" value="PGBD-like superfamily/PGBD"/>
    <property type="match status" value="2"/>
</dbReference>
<evidence type="ECO:0000259" key="6">
    <source>
        <dbReference type="PROSITE" id="PS51914"/>
    </source>
</evidence>
<dbReference type="GO" id="GO:0030968">
    <property type="term" value="P:endoplasmic reticulum unfolded protein response"/>
    <property type="evidence" value="ECO:0007669"/>
    <property type="project" value="InterPro"/>
</dbReference>
<name>A0AAW1Q396_9CHLO</name>
<feature type="region of interest" description="Disordered" evidence="5">
    <location>
        <begin position="121"/>
        <end position="194"/>
    </location>
</feature>